<evidence type="ECO:0000313" key="2">
    <source>
        <dbReference type="EMBL" id="MBB6541679.1"/>
    </source>
</evidence>
<name>A0A7X0TS33_9GAMM</name>
<keyword evidence="3" id="KW-1185">Reference proteome</keyword>
<evidence type="ECO:0000313" key="3">
    <source>
        <dbReference type="Proteomes" id="UP000537141"/>
    </source>
</evidence>
<proteinExistence type="predicted"/>
<sequence>MQARLTKIIVLSVSLWAAFSVWSKPLEFHITLKDHVFTPSQITIPANTKVKLIIHNEDDSIEEFDSFDLNREKVIFPNKKGRIFIGPLPAGRYEYFGEYFPKTARGIVIVEDSNVN</sequence>
<reference evidence="2 3" key="1">
    <citation type="submission" date="2020-08" db="EMBL/GenBank/DDBJ databases">
        <title>Genomic Encyclopedia of Type Strains, Phase IV (KMG-IV): sequencing the most valuable type-strain genomes for metagenomic binning, comparative biology and taxonomic classification.</title>
        <authorList>
            <person name="Goeker M."/>
        </authorList>
    </citation>
    <scope>NUCLEOTIDE SEQUENCE [LARGE SCALE GENOMIC DNA]</scope>
    <source>
        <strain evidence="2 3">DSM 26287</strain>
    </source>
</reference>
<dbReference type="InterPro" id="IPR008972">
    <property type="entry name" value="Cupredoxin"/>
</dbReference>
<dbReference type="Proteomes" id="UP000537141">
    <property type="component" value="Unassembled WGS sequence"/>
</dbReference>
<dbReference type="Gene3D" id="2.60.40.420">
    <property type="entry name" value="Cupredoxins - blue copper proteins"/>
    <property type="match status" value="1"/>
</dbReference>
<organism evidence="2 3">
    <name type="scientific">Thalassotalea piscium</name>
    <dbReference type="NCBI Taxonomy" id="1230533"/>
    <lineage>
        <taxon>Bacteria</taxon>
        <taxon>Pseudomonadati</taxon>
        <taxon>Pseudomonadota</taxon>
        <taxon>Gammaproteobacteria</taxon>
        <taxon>Alteromonadales</taxon>
        <taxon>Colwelliaceae</taxon>
        <taxon>Thalassotalea</taxon>
    </lineage>
</organism>
<accession>A0A7X0TS33</accession>
<evidence type="ECO:0000259" key="1">
    <source>
        <dbReference type="Pfam" id="PF13473"/>
    </source>
</evidence>
<dbReference type="RefSeq" id="WP_184421159.1">
    <property type="nucleotide sequence ID" value="NZ_AP027362.1"/>
</dbReference>
<feature type="domain" description="EfeO-type cupredoxin-like" evidence="1">
    <location>
        <begin position="23"/>
        <end position="110"/>
    </location>
</feature>
<protein>
    <recommendedName>
        <fullName evidence="1">EfeO-type cupredoxin-like domain-containing protein</fullName>
    </recommendedName>
</protein>
<dbReference type="Pfam" id="PF13473">
    <property type="entry name" value="Cupredoxin_1"/>
    <property type="match status" value="1"/>
</dbReference>
<dbReference type="InterPro" id="IPR028096">
    <property type="entry name" value="EfeO_Cupredoxin"/>
</dbReference>
<comment type="caution">
    <text evidence="2">The sequence shown here is derived from an EMBL/GenBank/DDBJ whole genome shotgun (WGS) entry which is preliminary data.</text>
</comment>
<dbReference type="AlphaFoldDB" id="A0A7X0TS33"/>
<dbReference type="EMBL" id="JACHHU010000001">
    <property type="protein sequence ID" value="MBB6541679.1"/>
    <property type="molecule type" value="Genomic_DNA"/>
</dbReference>
<gene>
    <name evidence="2" type="ORF">HNQ55_000153</name>
</gene>
<dbReference type="SUPFAM" id="SSF49503">
    <property type="entry name" value="Cupredoxins"/>
    <property type="match status" value="1"/>
</dbReference>